<sequence length="274" mass="29488">MPRATRIWRLFRLIATLITGLALALAMAIGEQLGRRPRWTPRAIRWWHARVCRDLGLHIEVVGALHPGALLVVNHVSWLDIPVLGAQGGIDFLSKAEIRGWPLVGWMAAIGGTLFIARGANQTARLTEIIGERVRAGRSVAIFPEGTTSDGTSLLRFHPRLFAIGQQPGVVIQPVALRYGADPEPDPVAPFVGDDNLLAHLARLLRHGPLSVRVEFLPPMDPSLTDRRQLAERARTAIASALGLPASQASRAQAIGPHSPATPASASPSVVLAE</sequence>
<dbReference type="OrthoDB" id="319710at2"/>
<dbReference type="STRING" id="765912.Thimo_1459"/>
<keyword evidence="3" id="KW-0812">Transmembrane</keyword>
<keyword evidence="4" id="KW-1133">Transmembrane helix</keyword>
<evidence type="ECO:0000256" key="4">
    <source>
        <dbReference type="ARBA" id="ARBA00022989"/>
    </source>
</evidence>
<keyword evidence="11" id="KW-1185">Reference proteome</keyword>
<protein>
    <submittedName>
        <fullName evidence="10">1-acyl-sn-glycerol-3-phosphate acyltransferase</fullName>
    </submittedName>
</protein>
<evidence type="ECO:0000256" key="7">
    <source>
        <dbReference type="ARBA" id="ARBA00023315"/>
    </source>
</evidence>
<evidence type="ECO:0000256" key="6">
    <source>
        <dbReference type="ARBA" id="ARBA00023136"/>
    </source>
</evidence>
<evidence type="ECO:0000256" key="8">
    <source>
        <dbReference type="SAM" id="MobiDB-lite"/>
    </source>
</evidence>
<dbReference type="GO" id="GO:0006629">
    <property type="term" value="P:lipid metabolic process"/>
    <property type="evidence" value="ECO:0007669"/>
    <property type="project" value="UniProtKB-KW"/>
</dbReference>
<dbReference type="PANTHER" id="PTHR23063:SF52">
    <property type="entry name" value="LYSOPHOSPHATIDYLCHOLINE ACYLTRANSFERASE"/>
    <property type="match status" value="1"/>
</dbReference>
<dbReference type="EMBL" id="CP003051">
    <property type="protein sequence ID" value="AGA90249.1"/>
    <property type="molecule type" value="Genomic_DNA"/>
</dbReference>
<dbReference type="PANTHER" id="PTHR23063">
    <property type="entry name" value="PHOSPHOLIPID ACYLTRANSFERASE"/>
    <property type="match status" value="1"/>
</dbReference>
<dbReference type="KEGG" id="tmb:Thimo_1459"/>
<proteinExistence type="predicted"/>
<dbReference type="AlphaFoldDB" id="L0GY65"/>
<dbReference type="PATRIC" id="fig|765912.4.peg.1424"/>
<keyword evidence="5" id="KW-0443">Lipid metabolism</keyword>
<evidence type="ECO:0000256" key="3">
    <source>
        <dbReference type="ARBA" id="ARBA00022692"/>
    </source>
</evidence>
<dbReference type="GO" id="GO:0016020">
    <property type="term" value="C:membrane"/>
    <property type="evidence" value="ECO:0007669"/>
    <property type="project" value="UniProtKB-SubCell"/>
</dbReference>
<keyword evidence="7 10" id="KW-0012">Acyltransferase</keyword>
<reference evidence="10 11" key="1">
    <citation type="submission" date="2011-09" db="EMBL/GenBank/DDBJ databases">
        <title>Complete sequence of chromosome of Thioflavicoccus mobilis 8321.</title>
        <authorList>
            <consortium name="US DOE Joint Genome Institute"/>
            <person name="Lucas S."/>
            <person name="Han J."/>
            <person name="Lapidus A."/>
            <person name="Cheng J.-F."/>
            <person name="Goodwin L."/>
            <person name="Pitluck S."/>
            <person name="Peters L."/>
            <person name="Ovchinnikova G."/>
            <person name="Lu M."/>
            <person name="Detter J.C."/>
            <person name="Han C."/>
            <person name="Tapia R."/>
            <person name="Land M."/>
            <person name="Hauser L."/>
            <person name="Kyrpides N."/>
            <person name="Ivanova N."/>
            <person name="Pagani I."/>
            <person name="Vogl K."/>
            <person name="Liu Z."/>
            <person name="Imhoff J."/>
            <person name="Thiel V."/>
            <person name="Frigaard N.-U."/>
            <person name="Bryant D."/>
            <person name="Woyke T."/>
        </authorList>
    </citation>
    <scope>NUCLEOTIDE SEQUENCE [LARGE SCALE GENOMIC DNA]</scope>
    <source>
        <strain evidence="10 11">8321</strain>
    </source>
</reference>
<gene>
    <name evidence="10" type="ORF">Thimo_1459</name>
</gene>
<dbReference type="InterPro" id="IPR002123">
    <property type="entry name" value="Plipid/glycerol_acylTrfase"/>
</dbReference>
<dbReference type="HOGENOM" id="CLU_027938_0_1_6"/>
<dbReference type="Pfam" id="PF01553">
    <property type="entry name" value="Acyltransferase"/>
    <property type="match status" value="1"/>
</dbReference>
<evidence type="ECO:0000256" key="2">
    <source>
        <dbReference type="ARBA" id="ARBA00022679"/>
    </source>
</evidence>
<name>L0GY65_9GAMM</name>
<keyword evidence="6" id="KW-0472">Membrane</keyword>
<keyword evidence="2 10" id="KW-0808">Transferase</keyword>
<dbReference type="Proteomes" id="UP000010816">
    <property type="component" value="Chromosome"/>
</dbReference>
<accession>L0GY65</accession>
<dbReference type="SMART" id="SM00563">
    <property type="entry name" value="PlsC"/>
    <property type="match status" value="1"/>
</dbReference>
<evidence type="ECO:0000256" key="5">
    <source>
        <dbReference type="ARBA" id="ARBA00023098"/>
    </source>
</evidence>
<evidence type="ECO:0000313" key="10">
    <source>
        <dbReference type="EMBL" id="AGA90249.1"/>
    </source>
</evidence>
<evidence type="ECO:0000259" key="9">
    <source>
        <dbReference type="SMART" id="SM00563"/>
    </source>
</evidence>
<dbReference type="CDD" id="cd07989">
    <property type="entry name" value="LPLAT_AGPAT-like"/>
    <property type="match status" value="1"/>
</dbReference>
<evidence type="ECO:0000256" key="1">
    <source>
        <dbReference type="ARBA" id="ARBA00004370"/>
    </source>
</evidence>
<feature type="domain" description="Phospholipid/glycerol acyltransferase" evidence="9">
    <location>
        <begin position="69"/>
        <end position="180"/>
    </location>
</feature>
<dbReference type="SUPFAM" id="SSF69593">
    <property type="entry name" value="Glycerol-3-phosphate (1)-acyltransferase"/>
    <property type="match status" value="1"/>
</dbReference>
<evidence type="ECO:0000313" key="11">
    <source>
        <dbReference type="Proteomes" id="UP000010816"/>
    </source>
</evidence>
<feature type="region of interest" description="Disordered" evidence="8">
    <location>
        <begin position="249"/>
        <end position="274"/>
    </location>
</feature>
<dbReference type="GO" id="GO:0016746">
    <property type="term" value="F:acyltransferase activity"/>
    <property type="evidence" value="ECO:0007669"/>
    <property type="project" value="UniProtKB-KW"/>
</dbReference>
<feature type="compositionally biased region" description="Low complexity" evidence="8">
    <location>
        <begin position="257"/>
        <end position="274"/>
    </location>
</feature>
<dbReference type="eggNOG" id="COG0204">
    <property type="taxonomic scope" value="Bacteria"/>
</dbReference>
<comment type="subcellular location">
    <subcellularLocation>
        <location evidence="1">Membrane</location>
    </subcellularLocation>
</comment>
<organism evidence="10 11">
    <name type="scientific">Thioflavicoccus mobilis 8321</name>
    <dbReference type="NCBI Taxonomy" id="765912"/>
    <lineage>
        <taxon>Bacteria</taxon>
        <taxon>Pseudomonadati</taxon>
        <taxon>Pseudomonadota</taxon>
        <taxon>Gammaproteobacteria</taxon>
        <taxon>Chromatiales</taxon>
        <taxon>Chromatiaceae</taxon>
        <taxon>Thioflavicoccus</taxon>
    </lineage>
</organism>